<reference evidence="11" key="1">
    <citation type="submission" date="2024-02" db="EMBL/GenBank/DDBJ databases">
        <authorList>
            <consortium name="ELIXIR-Norway"/>
            <consortium name="Elixir Norway"/>
        </authorList>
    </citation>
    <scope>NUCLEOTIDE SEQUENCE</scope>
</reference>
<evidence type="ECO:0000256" key="4">
    <source>
        <dbReference type="ARBA" id="ARBA00022640"/>
    </source>
</evidence>
<gene>
    <name evidence="11" type="ORF">CSSPTR1EN2_LOCUS19544</name>
</gene>
<feature type="region of interest" description="Disordered" evidence="10">
    <location>
        <begin position="95"/>
        <end position="117"/>
    </location>
</feature>
<sequence length="238" mass="25042">MANAVASMAGLRGASQVVLEGAFVISSSTRVPSRSNSSGRRVGASGKPGVVAVRAQQSEEGEISAQSRRSVLGLLAASVAASALVKEAQAAPTSIKIEGPPPLSGGLPGTDNADEARDTDLPQKQRFFIQYLPPAAAAKRAKEAAEAIVGVKSLIDKKAWPYVQNGLRDYAGSLRFDLNTIISSKSKEEKKSLKKITASLYDSLNKLDYAARSKSSSDASKYYTETVGLLKDVITKIA</sequence>
<comment type="similarity">
    <text evidence="9">Belongs to the PsbQ family.</text>
</comment>
<name>A0ABP0UUM4_9BRYO</name>
<feature type="compositionally biased region" description="Low complexity" evidence="10">
    <location>
        <begin position="29"/>
        <end position="38"/>
    </location>
</feature>
<evidence type="ECO:0000313" key="11">
    <source>
        <dbReference type="EMBL" id="CAK9229060.1"/>
    </source>
</evidence>
<keyword evidence="8" id="KW-0604">Photosystem II</keyword>
<keyword evidence="4" id="KW-0934">Plastid</keyword>
<keyword evidence="12" id="KW-1185">Reference proteome</keyword>
<proteinExistence type="inferred from homology"/>
<dbReference type="Gene3D" id="1.20.120.290">
    <property type="entry name" value="Oxygen-evolving enhancer protein 3 (PsbQ), four-helix up-down bundle"/>
    <property type="match status" value="1"/>
</dbReference>
<evidence type="ECO:0000256" key="2">
    <source>
        <dbReference type="ARBA" id="ARBA00022528"/>
    </source>
</evidence>
<evidence type="ECO:0000256" key="5">
    <source>
        <dbReference type="ARBA" id="ARBA00022946"/>
    </source>
</evidence>
<dbReference type="Pfam" id="PF05757">
    <property type="entry name" value="PsbQ"/>
    <property type="match status" value="1"/>
</dbReference>
<evidence type="ECO:0000256" key="9">
    <source>
        <dbReference type="ARBA" id="ARBA00035649"/>
    </source>
</evidence>
<comment type="subcellular location">
    <subcellularLocation>
        <location evidence="1">Plastid</location>
        <location evidence="1">Chloroplast thylakoid membrane</location>
    </subcellularLocation>
</comment>
<evidence type="ECO:0000256" key="1">
    <source>
        <dbReference type="ARBA" id="ARBA00004334"/>
    </source>
</evidence>
<dbReference type="Proteomes" id="UP001497512">
    <property type="component" value="Chromosome 6"/>
</dbReference>
<keyword evidence="5" id="KW-0809">Transit peptide</keyword>
<evidence type="ECO:0000256" key="3">
    <source>
        <dbReference type="ARBA" id="ARBA00022531"/>
    </source>
</evidence>
<keyword evidence="7" id="KW-0472">Membrane</keyword>
<dbReference type="SUPFAM" id="SSF101112">
    <property type="entry name" value="Oxygen-evolving enhancer protein 3"/>
    <property type="match status" value="1"/>
</dbReference>
<evidence type="ECO:0000313" key="12">
    <source>
        <dbReference type="Proteomes" id="UP001497512"/>
    </source>
</evidence>
<evidence type="ECO:0000256" key="7">
    <source>
        <dbReference type="ARBA" id="ARBA00023136"/>
    </source>
</evidence>
<dbReference type="PANTHER" id="PTHR33399">
    <property type="entry name" value="OXYGEN-EVOLVING ENHANCER PROTEIN 3-1, CHLOROPLASTIC"/>
    <property type="match status" value="1"/>
</dbReference>
<keyword evidence="3" id="KW-0602">Photosynthesis</keyword>
<feature type="region of interest" description="Disordered" evidence="10">
    <location>
        <begin position="29"/>
        <end position="48"/>
    </location>
</feature>
<accession>A0ABP0UUM4</accession>
<dbReference type="InterPro" id="IPR054099">
    <property type="entry name" value="PSII_PsbQ_pln"/>
</dbReference>
<evidence type="ECO:0000256" key="6">
    <source>
        <dbReference type="ARBA" id="ARBA00023078"/>
    </source>
</evidence>
<keyword evidence="6" id="KW-0793">Thylakoid</keyword>
<dbReference type="InterPro" id="IPR023222">
    <property type="entry name" value="PsbQ-like_dom_sf"/>
</dbReference>
<protein>
    <recommendedName>
        <fullName evidence="13">Photosystem II subunit Q-2</fullName>
    </recommendedName>
</protein>
<evidence type="ECO:0000256" key="8">
    <source>
        <dbReference type="ARBA" id="ARBA00023276"/>
    </source>
</evidence>
<evidence type="ECO:0000256" key="10">
    <source>
        <dbReference type="SAM" id="MobiDB-lite"/>
    </source>
</evidence>
<organism evidence="11 12">
    <name type="scientific">Sphagnum troendelagicum</name>
    <dbReference type="NCBI Taxonomy" id="128251"/>
    <lineage>
        <taxon>Eukaryota</taxon>
        <taxon>Viridiplantae</taxon>
        <taxon>Streptophyta</taxon>
        <taxon>Embryophyta</taxon>
        <taxon>Bryophyta</taxon>
        <taxon>Sphagnophytina</taxon>
        <taxon>Sphagnopsida</taxon>
        <taxon>Sphagnales</taxon>
        <taxon>Sphagnaceae</taxon>
        <taxon>Sphagnum</taxon>
    </lineage>
</organism>
<keyword evidence="2" id="KW-0150">Chloroplast</keyword>
<dbReference type="EMBL" id="OZ019898">
    <property type="protein sequence ID" value="CAK9229060.1"/>
    <property type="molecule type" value="Genomic_DNA"/>
</dbReference>
<dbReference type="PANTHER" id="PTHR33399:SF3">
    <property type="entry name" value="OXYGEN-EVOLVING ENHANCER PROTEIN 3-1, CHLOROPLASTIC"/>
    <property type="match status" value="1"/>
</dbReference>
<evidence type="ECO:0008006" key="13">
    <source>
        <dbReference type="Google" id="ProtNLM"/>
    </source>
</evidence>
<dbReference type="InterPro" id="IPR008797">
    <property type="entry name" value="PSII_PsbQ"/>
</dbReference>